<dbReference type="OrthoDB" id="107848at2157"/>
<keyword evidence="2" id="KW-0472">Membrane</keyword>
<dbReference type="EMBL" id="CP000562">
    <property type="protein sequence ID" value="ABN58329.1"/>
    <property type="molecule type" value="Genomic_DNA"/>
</dbReference>
<feature type="compositionally biased region" description="Low complexity" evidence="1">
    <location>
        <begin position="215"/>
        <end position="235"/>
    </location>
</feature>
<accession>A3CY79</accession>
<keyword evidence="2" id="KW-1133">Transmembrane helix</keyword>
<reference evidence="3 4" key="1">
    <citation type="journal article" date="2009" name="Stand. Genomic Sci.">
        <title>Complete genome sequence of Methanoculleus marisnigri Romesser et al. 1981 type strain JR1.</title>
        <authorList>
            <person name="Anderson I.J."/>
            <person name="Sieprawska-Lupa M."/>
            <person name="Lapidus A."/>
            <person name="Nolan M."/>
            <person name="Copeland A."/>
            <person name="Glavina Del Rio T."/>
            <person name="Tice H."/>
            <person name="Dalin E."/>
            <person name="Barry K."/>
            <person name="Saunders E."/>
            <person name="Han C."/>
            <person name="Brettin T."/>
            <person name="Detter J.C."/>
            <person name="Bruce D."/>
            <person name="Mikhailova N."/>
            <person name="Pitluck S."/>
            <person name="Hauser L."/>
            <person name="Land M."/>
            <person name="Lucas S."/>
            <person name="Richardson P."/>
            <person name="Whitman W.B."/>
            <person name="Kyrpides N.C."/>
        </authorList>
    </citation>
    <scope>NUCLEOTIDE SEQUENCE [LARGE SCALE GENOMIC DNA]</scope>
    <source>
        <strain evidence="4">ATCC 35101 / DSM 1498 / JR1</strain>
    </source>
</reference>
<organism evidence="3 4">
    <name type="scientific">Methanoculleus marisnigri (strain ATCC 35101 / DSM 1498 / JR1)</name>
    <dbReference type="NCBI Taxonomy" id="368407"/>
    <lineage>
        <taxon>Archaea</taxon>
        <taxon>Methanobacteriati</taxon>
        <taxon>Methanobacteriota</taxon>
        <taxon>Stenosarchaea group</taxon>
        <taxon>Methanomicrobia</taxon>
        <taxon>Methanomicrobiales</taxon>
        <taxon>Methanomicrobiaceae</taxon>
        <taxon>Methanoculleus</taxon>
    </lineage>
</organism>
<protein>
    <recommendedName>
        <fullName evidence="5">DUF3821 domain-containing protein</fullName>
    </recommendedName>
</protein>
<gene>
    <name evidence="3" type="ordered locus">Memar_2406</name>
</gene>
<dbReference type="AlphaFoldDB" id="A3CY79"/>
<evidence type="ECO:0000256" key="1">
    <source>
        <dbReference type="SAM" id="MobiDB-lite"/>
    </source>
</evidence>
<dbReference type="Proteomes" id="UP000002146">
    <property type="component" value="Chromosome"/>
</dbReference>
<keyword evidence="2" id="KW-0812">Transmembrane</keyword>
<evidence type="ECO:0000313" key="3">
    <source>
        <dbReference type="EMBL" id="ABN58329.1"/>
    </source>
</evidence>
<dbReference type="RefSeq" id="WP_011845238.1">
    <property type="nucleotide sequence ID" value="NC_009051.1"/>
</dbReference>
<dbReference type="eggNOG" id="arCOG06745">
    <property type="taxonomic scope" value="Archaea"/>
</dbReference>
<feature type="region of interest" description="Disordered" evidence="1">
    <location>
        <begin position="192"/>
        <end position="235"/>
    </location>
</feature>
<evidence type="ECO:0000313" key="4">
    <source>
        <dbReference type="Proteomes" id="UP000002146"/>
    </source>
</evidence>
<dbReference type="HOGENOM" id="CLU_716912_0_0_2"/>
<dbReference type="STRING" id="368407.Memar_2406"/>
<keyword evidence="4" id="KW-1185">Reference proteome</keyword>
<evidence type="ECO:0008006" key="5">
    <source>
        <dbReference type="Google" id="ProtNLM"/>
    </source>
</evidence>
<feature type="compositionally biased region" description="Gly residues" evidence="1">
    <location>
        <begin position="204"/>
        <end position="214"/>
    </location>
</feature>
<name>A3CY79_METMJ</name>
<dbReference type="GeneID" id="4848440"/>
<proteinExistence type="predicted"/>
<dbReference type="KEGG" id="mem:Memar_2406"/>
<feature type="transmembrane region" description="Helical" evidence="2">
    <location>
        <begin position="361"/>
        <end position="381"/>
    </location>
</feature>
<evidence type="ECO:0000256" key="2">
    <source>
        <dbReference type="SAM" id="Phobius"/>
    </source>
</evidence>
<sequence>MSRLGLPLLVLVLLIPAATAATISITPDAIDPGDVVTVDVQSLPDGAAFSLGIRGEFTVIPGERFAFTARNLVLPFSLGSGEVSAYSRGTEWTGLAVQMPDGASVSLSNNADANGEFRTTQAYNISSGTYAAITLDGRAAPTTERVIAEVVMQGVKQGPDDGTISFAVEGIEHGTATVTVYVDGSETLARTIAIGTSPRPPTTQGGGSGSGGSPGSSNGISNGSSTPAPAAGSATVASTDGKVSLTGTDLEDVGLLPLAVEGIVPGGWSAPESAYAVTPEGRVFDPAATLSFRLLSADATATLARYENGAWTPIPSKIGGDRITASVSRAGSYLLLVPVSAAEPAAPVTTTSAPPVTTTPAAAPVTPLLPAIALAILMFGWKRRD</sequence>